<dbReference type="Pfam" id="PF01206">
    <property type="entry name" value="TusA"/>
    <property type="match status" value="1"/>
</dbReference>
<gene>
    <name evidence="2" type="ORF">SAMN05421842_102244</name>
</gene>
<proteinExistence type="predicted"/>
<protein>
    <submittedName>
        <fullName evidence="2">Selenium metabolism protein YedF</fullName>
    </submittedName>
</protein>
<dbReference type="Gene3D" id="3.30.110.40">
    <property type="entry name" value="TusA-like domain"/>
    <property type="match status" value="1"/>
</dbReference>
<dbReference type="Proteomes" id="UP000199263">
    <property type="component" value="Unassembled WGS sequence"/>
</dbReference>
<name>A0A1I1IJ79_9CLOT</name>
<dbReference type="InterPro" id="IPR036868">
    <property type="entry name" value="TusA-like_sf"/>
</dbReference>
<dbReference type="OrthoDB" id="9801500at2"/>
<dbReference type="EMBL" id="FOMG01000002">
    <property type="protein sequence ID" value="SFC34248.1"/>
    <property type="molecule type" value="Genomic_DNA"/>
</dbReference>
<dbReference type="STRING" id="119641.SAMN05421842_102244"/>
<accession>A0A1I1IJ79</accession>
<dbReference type="InterPro" id="IPR001455">
    <property type="entry name" value="TusA-like"/>
</dbReference>
<evidence type="ECO:0000259" key="1">
    <source>
        <dbReference type="Pfam" id="PF01206"/>
    </source>
</evidence>
<organism evidence="2 3">
    <name type="scientific">Clostridium uliginosum</name>
    <dbReference type="NCBI Taxonomy" id="119641"/>
    <lineage>
        <taxon>Bacteria</taxon>
        <taxon>Bacillati</taxon>
        <taxon>Bacillota</taxon>
        <taxon>Clostridia</taxon>
        <taxon>Eubacteriales</taxon>
        <taxon>Clostridiaceae</taxon>
        <taxon>Clostridium</taxon>
    </lineage>
</organism>
<dbReference type="AlphaFoldDB" id="A0A1I1IJ79"/>
<evidence type="ECO:0000313" key="3">
    <source>
        <dbReference type="Proteomes" id="UP000199263"/>
    </source>
</evidence>
<dbReference type="InterPro" id="IPR019870">
    <property type="entry name" value="Se_metab_YedF"/>
</dbReference>
<sequence>MKEIDCIGLSFPKAIRKVKKYFNSIGEGEALVKVDNETDNANIAKLAMSQGYQVEIKESQESFSIWIEKRGCLEVIDEKIFSILITSDKFGVDEKLGKILLDEYFSALSEATKLPQNVMFLNESVKIFADTSNNAERLDNIKLLSQEGVNILIHRGSLEYYKLNVSNNFTEIVDMYEIVDIINESTNLIKL</sequence>
<dbReference type="RefSeq" id="WP_090088569.1">
    <property type="nucleotide sequence ID" value="NZ_FOMG01000002.1"/>
</dbReference>
<reference evidence="2 3" key="1">
    <citation type="submission" date="2016-10" db="EMBL/GenBank/DDBJ databases">
        <authorList>
            <person name="de Groot N.N."/>
        </authorList>
    </citation>
    <scope>NUCLEOTIDE SEQUENCE [LARGE SCALE GENOMIC DNA]</scope>
    <source>
        <strain evidence="2 3">DSM 12992</strain>
    </source>
</reference>
<dbReference type="NCBIfam" id="TIGR03527">
    <property type="entry name" value="selenium_YedF"/>
    <property type="match status" value="1"/>
</dbReference>
<keyword evidence="3" id="KW-1185">Reference proteome</keyword>
<evidence type="ECO:0000313" key="2">
    <source>
        <dbReference type="EMBL" id="SFC34248.1"/>
    </source>
</evidence>
<feature type="domain" description="UPF0033" evidence="1">
    <location>
        <begin position="2"/>
        <end position="69"/>
    </location>
</feature>
<dbReference type="SUPFAM" id="SSF64307">
    <property type="entry name" value="SirA-like"/>
    <property type="match status" value="1"/>
</dbReference>